<evidence type="ECO:0000313" key="2">
    <source>
        <dbReference type="EMBL" id="RZT99820.1"/>
    </source>
</evidence>
<dbReference type="SUPFAM" id="SSF89872">
    <property type="entry name" value="Inhibitor of vertebrate lysozyme, Ivy"/>
    <property type="match status" value="1"/>
</dbReference>
<dbReference type="AlphaFoldDB" id="A0A4Q7VTB3"/>
<dbReference type="Gene3D" id="3.40.1420.10">
    <property type="entry name" value="Inhibitor of vertebrate lysozyme"/>
    <property type="match status" value="1"/>
</dbReference>
<protein>
    <submittedName>
        <fullName evidence="2">Inhibitor of lysozyme (Ivy)</fullName>
    </submittedName>
</protein>
<sequence>MKRLKIKSYLFQPLNRCSMRHSKFKSFLFATLGGFAFAGQVYAADVYPADLVKQEPQIGSAFSDLTKTIVSKHAWVKGFGVTTPVEDTTLNNESYVRLSGCKPHDCPSEKYVVLVSKKNHQAVGAFLINRQAAAGALSESTIQWLGQPTDEQVAALAVALFPAADH</sequence>
<feature type="signal peptide" evidence="1">
    <location>
        <begin position="1"/>
        <end position="43"/>
    </location>
</feature>
<reference evidence="2 3" key="1">
    <citation type="submission" date="2019-02" db="EMBL/GenBank/DDBJ databases">
        <title>Genomic Encyclopedia of Type Strains, Phase IV (KMG-IV): sequencing the most valuable type-strain genomes for metagenomic binning, comparative biology and taxonomic classification.</title>
        <authorList>
            <person name="Goeker M."/>
        </authorList>
    </citation>
    <scope>NUCLEOTIDE SEQUENCE [LARGE SCALE GENOMIC DNA]</scope>
    <source>
        <strain evidence="2 3">DSM 23814</strain>
    </source>
</reference>
<evidence type="ECO:0000256" key="1">
    <source>
        <dbReference type="SAM" id="SignalP"/>
    </source>
</evidence>
<dbReference type="InterPro" id="IPR036501">
    <property type="entry name" value="Inhibitor_vert_lysozyme_sf"/>
</dbReference>
<keyword evidence="1" id="KW-0732">Signal</keyword>
<comment type="caution">
    <text evidence="2">The sequence shown here is derived from an EMBL/GenBank/DDBJ whole genome shotgun (WGS) entry which is preliminary data.</text>
</comment>
<feature type="chain" id="PRO_5020229547" evidence="1">
    <location>
        <begin position="44"/>
        <end position="166"/>
    </location>
</feature>
<dbReference type="Pfam" id="PF08816">
    <property type="entry name" value="Ivy"/>
    <property type="match status" value="1"/>
</dbReference>
<dbReference type="EMBL" id="SHKO01000001">
    <property type="protein sequence ID" value="RZT99820.1"/>
    <property type="molecule type" value="Genomic_DNA"/>
</dbReference>
<name>A0A4Q7VTB3_9BURK</name>
<evidence type="ECO:0000313" key="3">
    <source>
        <dbReference type="Proteomes" id="UP000293398"/>
    </source>
</evidence>
<keyword evidence="3" id="KW-1185">Reference proteome</keyword>
<dbReference type="Proteomes" id="UP000293398">
    <property type="component" value="Unassembled WGS sequence"/>
</dbReference>
<proteinExistence type="predicted"/>
<accession>A0A4Q7VTB3</accession>
<gene>
    <name evidence="2" type="ORF">EV681_1614</name>
</gene>
<organism evidence="2 3">
    <name type="scientific">Advenella incenata</name>
    <dbReference type="NCBI Taxonomy" id="267800"/>
    <lineage>
        <taxon>Bacteria</taxon>
        <taxon>Pseudomonadati</taxon>
        <taxon>Pseudomonadota</taxon>
        <taxon>Betaproteobacteria</taxon>
        <taxon>Burkholderiales</taxon>
        <taxon>Alcaligenaceae</taxon>
    </lineage>
</organism>